<feature type="domain" description="DAGKc" evidence="12">
    <location>
        <begin position="1"/>
        <end position="131"/>
    </location>
</feature>
<protein>
    <submittedName>
        <fullName evidence="13">Diacylglycerol kinase family lipid kinase</fullName>
    </submittedName>
</protein>
<comment type="caution">
    <text evidence="13">The sequence shown here is derived from an EMBL/GenBank/DDBJ whole genome shotgun (WGS) entry which is preliminary data.</text>
</comment>
<dbReference type="GO" id="GO:0016301">
    <property type="term" value="F:kinase activity"/>
    <property type="evidence" value="ECO:0007669"/>
    <property type="project" value="UniProtKB-KW"/>
</dbReference>
<dbReference type="Proteomes" id="UP000293347">
    <property type="component" value="Unassembled WGS sequence"/>
</dbReference>
<dbReference type="OrthoDB" id="9786026at2"/>
<keyword evidence="8" id="KW-0460">Magnesium</keyword>
<dbReference type="AlphaFoldDB" id="A0A4R0NUX9"/>
<accession>A0A4R0NUX9</accession>
<keyword evidence="2" id="KW-0444">Lipid biosynthesis</keyword>
<evidence type="ECO:0000256" key="6">
    <source>
        <dbReference type="ARBA" id="ARBA00022777"/>
    </source>
</evidence>
<keyword evidence="6 13" id="KW-0418">Kinase</keyword>
<keyword evidence="5" id="KW-0547">Nucleotide-binding</keyword>
<keyword evidence="9" id="KW-0443">Lipid metabolism</keyword>
<proteinExistence type="predicted"/>
<dbReference type="SUPFAM" id="SSF111331">
    <property type="entry name" value="NAD kinase/diacylglycerol kinase-like"/>
    <property type="match status" value="1"/>
</dbReference>
<dbReference type="InterPro" id="IPR017438">
    <property type="entry name" value="ATP-NAD_kinase_N"/>
</dbReference>
<evidence type="ECO:0000256" key="1">
    <source>
        <dbReference type="ARBA" id="ARBA00001946"/>
    </source>
</evidence>
<dbReference type="SMART" id="SM00046">
    <property type="entry name" value="DAGKc"/>
    <property type="match status" value="1"/>
</dbReference>
<organism evidence="13 14">
    <name type="scientific">Pedobacter psychroterrae</name>
    <dbReference type="NCBI Taxonomy" id="2530453"/>
    <lineage>
        <taxon>Bacteria</taxon>
        <taxon>Pseudomonadati</taxon>
        <taxon>Bacteroidota</taxon>
        <taxon>Sphingobacteriia</taxon>
        <taxon>Sphingobacteriales</taxon>
        <taxon>Sphingobacteriaceae</taxon>
        <taxon>Pedobacter</taxon>
    </lineage>
</organism>
<dbReference type="InterPro" id="IPR016064">
    <property type="entry name" value="NAD/diacylglycerol_kinase_sf"/>
</dbReference>
<dbReference type="Pfam" id="PF19279">
    <property type="entry name" value="YegS_C"/>
    <property type="match status" value="1"/>
</dbReference>
<evidence type="ECO:0000256" key="11">
    <source>
        <dbReference type="ARBA" id="ARBA00023264"/>
    </source>
</evidence>
<dbReference type="Gene3D" id="3.40.50.10330">
    <property type="entry name" value="Probable inorganic polyphosphate/atp-NAD kinase, domain 1"/>
    <property type="match status" value="1"/>
</dbReference>
<evidence type="ECO:0000313" key="14">
    <source>
        <dbReference type="Proteomes" id="UP000293347"/>
    </source>
</evidence>
<dbReference type="InterPro" id="IPR050187">
    <property type="entry name" value="Lipid_Phosphate_FormReg"/>
</dbReference>
<evidence type="ECO:0000256" key="3">
    <source>
        <dbReference type="ARBA" id="ARBA00022679"/>
    </source>
</evidence>
<dbReference type="GO" id="GO:0008654">
    <property type="term" value="P:phospholipid biosynthetic process"/>
    <property type="evidence" value="ECO:0007669"/>
    <property type="project" value="UniProtKB-KW"/>
</dbReference>
<evidence type="ECO:0000256" key="2">
    <source>
        <dbReference type="ARBA" id="ARBA00022516"/>
    </source>
</evidence>
<evidence type="ECO:0000256" key="8">
    <source>
        <dbReference type="ARBA" id="ARBA00022842"/>
    </source>
</evidence>
<dbReference type="RefSeq" id="WP_131592860.1">
    <property type="nucleotide sequence ID" value="NZ_SJSL01000001.1"/>
</dbReference>
<dbReference type="GO" id="GO:0005524">
    <property type="term" value="F:ATP binding"/>
    <property type="evidence" value="ECO:0007669"/>
    <property type="project" value="UniProtKB-KW"/>
</dbReference>
<comment type="cofactor">
    <cofactor evidence="1">
        <name>Mg(2+)</name>
        <dbReference type="ChEBI" id="CHEBI:18420"/>
    </cofactor>
</comment>
<evidence type="ECO:0000256" key="10">
    <source>
        <dbReference type="ARBA" id="ARBA00023209"/>
    </source>
</evidence>
<keyword evidence="14" id="KW-1185">Reference proteome</keyword>
<name>A0A4R0NUX9_9SPHI</name>
<dbReference type="PANTHER" id="PTHR12358">
    <property type="entry name" value="SPHINGOSINE KINASE"/>
    <property type="match status" value="1"/>
</dbReference>
<dbReference type="PANTHER" id="PTHR12358:SF106">
    <property type="entry name" value="LIPID KINASE YEGS"/>
    <property type="match status" value="1"/>
</dbReference>
<dbReference type="GO" id="GO:0046872">
    <property type="term" value="F:metal ion binding"/>
    <property type="evidence" value="ECO:0007669"/>
    <property type="project" value="UniProtKB-KW"/>
</dbReference>
<keyword evidence="4" id="KW-0479">Metal-binding</keyword>
<evidence type="ECO:0000256" key="9">
    <source>
        <dbReference type="ARBA" id="ARBA00023098"/>
    </source>
</evidence>
<evidence type="ECO:0000256" key="5">
    <source>
        <dbReference type="ARBA" id="ARBA00022741"/>
    </source>
</evidence>
<evidence type="ECO:0000313" key="13">
    <source>
        <dbReference type="EMBL" id="TCD02844.1"/>
    </source>
</evidence>
<evidence type="ECO:0000259" key="12">
    <source>
        <dbReference type="PROSITE" id="PS50146"/>
    </source>
</evidence>
<evidence type="ECO:0000256" key="7">
    <source>
        <dbReference type="ARBA" id="ARBA00022840"/>
    </source>
</evidence>
<keyword evidence="7" id="KW-0067">ATP-binding</keyword>
<evidence type="ECO:0000256" key="4">
    <source>
        <dbReference type="ARBA" id="ARBA00022723"/>
    </source>
</evidence>
<dbReference type="InterPro" id="IPR005218">
    <property type="entry name" value="Diacylglycerol/lipid_kinase"/>
</dbReference>
<dbReference type="NCBIfam" id="TIGR00147">
    <property type="entry name" value="YegS/Rv2252/BmrU family lipid kinase"/>
    <property type="match status" value="1"/>
</dbReference>
<reference evidence="13 14" key="1">
    <citation type="submission" date="2019-02" db="EMBL/GenBank/DDBJ databases">
        <title>Pedobacter sp. RP-1-14 sp. nov., isolated from Arctic soil.</title>
        <authorList>
            <person name="Dahal R.H."/>
        </authorList>
    </citation>
    <scope>NUCLEOTIDE SEQUENCE [LARGE SCALE GENOMIC DNA]</scope>
    <source>
        <strain evidence="13 14">RP-1-14</strain>
    </source>
</reference>
<dbReference type="InterPro" id="IPR045540">
    <property type="entry name" value="YegS/DAGK_C"/>
</dbReference>
<keyword evidence="10" id="KW-0594">Phospholipid biosynthesis</keyword>
<sequence length="290" mass="31904">MSKSNILFIINPISGGKDKLRIPELVNTCLDRSKFNPIFSVTEYVGHASEIAEEAAGRDFDIIVAVGGDGTINEIAAKVVQQKKVLGIIPFGSGNGLARFLKIPMNAIEAIKVINQGHVNVVDTARFNGKHFFNMAGMGFDAHISAVFAGNKSRGFTGYLKLGMKEILSYKPRQYQLDIDGKTYEREAMVVSIANSSQYGNNAHIAPRASITDGLLDVCIIKKLPLYRLPLLAYEMFNAGQSDLVEIIRGRHIKIVREEEGSIHIDGEPYLMGRKIEIMIDPLSLNIISP</sequence>
<keyword evidence="3" id="KW-0808">Transferase</keyword>
<dbReference type="InterPro" id="IPR001206">
    <property type="entry name" value="Diacylglycerol_kinase_cat_dom"/>
</dbReference>
<gene>
    <name evidence="13" type="ORF">EZ437_02325</name>
</gene>
<dbReference type="PROSITE" id="PS50146">
    <property type="entry name" value="DAGK"/>
    <property type="match status" value="1"/>
</dbReference>
<dbReference type="GO" id="GO:0005886">
    <property type="term" value="C:plasma membrane"/>
    <property type="evidence" value="ECO:0007669"/>
    <property type="project" value="TreeGrafter"/>
</dbReference>
<dbReference type="Gene3D" id="2.60.200.40">
    <property type="match status" value="1"/>
</dbReference>
<keyword evidence="11" id="KW-1208">Phospholipid metabolism</keyword>
<dbReference type="EMBL" id="SJSL01000001">
    <property type="protein sequence ID" value="TCD02844.1"/>
    <property type="molecule type" value="Genomic_DNA"/>
</dbReference>
<dbReference type="Pfam" id="PF00781">
    <property type="entry name" value="DAGK_cat"/>
    <property type="match status" value="1"/>
</dbReference>